<dbReference type="STRING" id="360412.LARV_01509"/>
<accession>A0A0S7BJD6</accession>
<dbReference type="EMBL" id="DF967972">
    <property type="protein sequence ID" value="GAP13754.1"/>
    <property type="molecule type" value="Genomic_DNA"/>
</dbReference>
<dbReference type="PROSITE" id="PS51186">
    <property type="entry name" value="GNAT"/>
    <property type="match status" value="1"/>
</dbReference>
<dbReference type="Pfam" id="PF00583">
    <property type="entry name" value="Acetyltransf_1"/>
    <property type="match status" value="1"/>
</dbReference>
<dbReference type="SUPFAM" id="SSF55729">
    <property type="entry name" value="Acyl-CoA N-acyltransferases (Nat)"/>
    <property type="match status" value="1"/>
</dbReference>
<evidence type="ECO:0000313" key="2">
    <source>
        <dbReference type="EMBL" id="GAP13754.1"/>
    </source>
</evidence>
<dbReference type="AlphaFoldDB" id="A0A0S7BJD6"/>
<feature type="domain" description="N-acetyltransferase" evidence="1">
    <location>
        <begin position="1"/>
        <end position="161"/>
    </location>
</feature>
<dbReference type="OrthoDB" id="5292888at2"/>
<dbReference type="CDD" id="cd04301">
    <property type="entry name" value="NAT_SF"/>
    <property type="match status" value="1"/>
</dbReference>
<reference evidence="2" key="1">
    <citation type="submission" date="2015-07" db="EMBL/GenBank/DDBJ databases">
        <title>Draft Genome Sequences of Anaerolinea thermolimosa IMO-1, Bellilinea caldifistulae GOMI-1, Leptolinea tardivitalis YMTK-2, Levilinea saccharolytica KIBI-1,Longilinea arvoryzae KOME-1, Previously Described as Members of the Anaerolineaceae (Chloroflexi).</title>
        <authorList>
            <person name="Sekiguchi Y."/>
            <person name="Ohashi A."/>
            <person name="Matsuura N."/>
            <person name="Tourlousse M.D."/>
        </authorList>
    </citation>
    <scope>NUCLEOTIDE SEQUENCE [LARGE SCALE GENOMIC DNA]</scope>
    <source>
        <strain evidence="2">KOME-1</strain>
    </source>
</reference>
<name>A0A0S7BJD6_9CHLR</name>
<keyword evidence="3" id="KW-1185">Reference proteome</keyword>
<gene>
    <name evidence="2" type="ORF">LARV_01509</name>
</gene>
<dbReference type="Gene3D" id="3.40.630.30">
    <property type="match status" value="1"/>
</dbReference>
<dbReference type="InterPro" id="IPR000182">
    <property type="entry name" value="GNAT_dom"/>
</dbReference>
<dbReference type="InterPro" id="IPR016181">
    <property type="entry name" value="Acyl_CoA_acyltransferase"/>
</dbReference>
<dbReference type="GO" id="GO:0016747">
    <property type="term" value="F:acyltransferase activity, transferring groups other than amino-acyl groups"/>
    <property type="evidence" value="ECO:0007669"/>
    <property type="project" value="InterPro"/>
</dbReference>
<protein>
    <submittedName>
        <fullName evidence="2">Sortase</fullName>
    </submittedName>
</protein>
<evidence type="ECO:0000313" key="3">
    <source>
        <dbReference type="Proteomes" id="UP000055060"/>
    </source>
</evidence>
<organism evidence="2">
    <name type="scientific">Longilinea arvoryzae</name>
    <dbReference type="NCBI Taxonomy" id="360412"/>
    <lineage>
        <taxon>Bacteria</taxon>
        <taxon>Bacillati</taxon>
        <taxon>Chloroflexota</taxon>
        <taxon>Anaerolineae</taxon>
        <taxon>Anaerolineales</taxon>
        <taxon>Anaerolineaceae</taxon>
        <taxon>Longilinea</taxon>
    </lineage>
</organism>
<dbReference type="RefSeq" id="WP_075073073.1">
    <property type="nucleotide sequence ID" value="NZ_DF967972.1"/>
</dbReference>
<proteinExistence type="predicted"/>
<dbReference type="Proteomes" id="UP000055060">
    <property type="component" value="Unassembled WGS sequence"/>
</dbReference>
<sequence length="174" mass="19585">MLRVATLEDAPGIARVHVESWKTTYAGLMPESILANLSLEKRTQNMERFLRSQPEHAVTIVTEEDGCIVGFAQCGLNRDLEMDPAFAGELYGIYLLKEWQHQGLGKQLVKTASRFLLSHALKSMIVWALASNQPACRFYAALGGSSIREREIEIQGQRMLETSYGWNDLRRLAS</sequence>
<evidence type="ECO:0000259" key="1">
    <source>
        <dbReference type="PROSITE" id="PS51186"/>
    </source>
</evidence>